<evidence type="ECO:0000256" key="1">
    <source>
        <dbReference type="ARBA" id="ARBA00023015"/>
    </source>
</evidence>
<organism evidence="6 7">
    <name type="scientific">Actinopolymorpha pittospori</name>
    <dbReference type="NCBI Taxonomy" id="648752"/>
    <lineage>
        <taxon>Bacteria</taxon>
        <taxon>Bacillati</taxon>
        <taxon>Actinomycetota</taxon>
        <taxon>Actinomycetes</taxon>
        <taxon>Propionibacteriales</taxon>
        <taxon>Actinopolymorphaceae</taxon>
        <taxon>Actinopolymorpha</taxon>
    </lineage>
</organism>
<keyword evidence="2 4" id="KW-0238">DNA-binding</keyword>
<reference evidence="6" key="1">
    <citation type="submission" date="2020-10" db="EMBL/GenBank/DDBJ databases">
        <title>Sequencing the genomes of 1000 actinobacteria strains.</title>
        <authorList>
            <person name="Klenk H.-P."/>
        </authorList>
    </citation>
    <scope>NUCLEOTIDE SEQUENCE</scope>
    <source>
        <strain evidence="6">DSM 45354</strain>
    </source>
</reference>
<evidence type="ECO:0000256" key="4">
    <source>
        <dbReference type="PROSITE-ProRule" id="PRU00335"/>
    </source>
</evidence>
<dbReference type="PROSITE" id="PS50977">
    <property type="entry name" value="HTH_TETR_2"/>
    <property type="match status" value="1"/>
</dbReference>
<gene>
    <name evidence="6" type="ORF">HEB94_005293</name>
</gene>
<dbReference type="RefSeq" id="WP_192752217.1">
    <property type="nucleotide sequence ID" value="NZ_BAABJL010000097.1"/>
</dbReference>
<feature type="DNA-binding region" description="H-T-H motif" evidence="4">
    <location>
        <begin position="34"/>
        <end position="53"/>
    </location>
</feature>
<comment type="caution">
    <text evidence="6">The sequence shown here is derived from an EMBL/GenBank/DDBJ whole genome shotgun (WGS) entry which is preliminary data.</text>
</comment>
<dbReference type="EMBL" id="JADBEM010000001">
    <property type="protein sequence ID" value="MBE1608445.1"/>
    <property type="molecule type" value="Genomic_DNA"/>
</dbReference>
<evidence type="ECO:0000313" key="6">
    <source>
        <dbReference type="EMBL" id="MBE1608445.1"/>
    </source>
</evidence>
<dbReference type="PANTHER" id="PTHR30055:SF220">
    <property type="entry name" value="TETR-FAMILY REGULATORY PROTEIN"/>
    <property type="match status" value="1"/>
</dbReference>
<dbReference type="InterPro" id="IPR025996">
    <property type="entry name" value="MT1864/Rv1816-like_C"/>
</dbReference>
<evidence type="ECO:0000256" key="2">
    <source>
        <dbReference type="ARBA" id="ARBA00023125"/>
    </source>
</evidence>
<dbReference type="GO" id="GO:0003700">
    <property type="term" value="F:DNA-binding transcription factor activity"/>
    <property type="evidence" value="ECO:0007669"/>
    <property type="project" value="TreeGrafter"/>
</dbReference>
<feature type="domain" description="HTH tetR-type" evidence="5">
    <location>
        <begin position="11"/>
        <end position="71"/>
    </location>
</feature>
<dbReference type="Pfam" id="PF13305">
    <property type="entry name" value="TetR_C_33"/>
    <property type="match status" value="1"/>
</dbReference>
<dbReference type="AlphaFoldDB" id="A0A927RDS1"/>
<keyword evidence="7" id="KW-1185">Reference proteome</keyword>
<dbReference type="SUPFAM" id="SSF48498">
    <property type="entry name" value="Tetracyclin repressor-like, C-terminal domain"/>
    <property type="match status" value="1"/>
</dbReference>
<dbReference type="InterPro" id="IPR050109">
    <property type="entry name" value="HTH-type_TetR-like_transc_reg"/>
</dbReference>
<evidence type="ECO:0000313" key="7">
    <source>
        <dbReference type="Proteomes" id="UP000638648"/>
    </source>
</evidence>
<dbReference type="SUPFAM" id="SSF46689">
    <property type="entry name" value="Homeodomain-like"/>
    <property type="match status" value="1"/>
</dbReference>
<accession>A0A927RDS1</accession>
<dbReference type="GO" id="GO:0000976">
    <property type="term" value="F:transcription cis-regulatory region binding"/>
    <property type="evidence" value="ECO:0007669"/>
    <property type="project" value="TreeGrafter"/>
</dbReference>
<protein>
    <submittedName>
        <fullName evidence="6">AcrR family transcriptional regulator</fullName>
    </submittedName>
</protein>
<dbReference type="InterPro" id="IPR036271">
    <property type="entry name" value="Tet_transcr_reg_TetR-rel_C_sf"/>
</dbReference>
<dbReference type="InterPro" id="IPR001647">
    <property type="entry name" value="HTH_TetR"/>
</dbReference>
<name>A0A927RDS1_9ACTN</name>
<keyword evidence="3" id="KW-0804">Transcription</keyword>
<dbReference type="Gene3D" id="1.10.357.10">
    <property type="entry name" value="Tetracycline Repressor, domain 2"/>
    <property type="match status" value="1"/>
</dbReference>
<dbReference type="PANTHER" id="PTHR30055">
    <property type="entry name" value="HTH-TYPE TRANSCRIPTIONAL REGULATOR RUTR"/>
    <property type="match status" value="1"/>
</dbReference>
<sequence length="199" mass="21133">MSGPTARYHHGDLRRALLTLAERKLEATGVEGLSLRDLAREVGVSHSAPRRHFPDKQALLDALAIQGLQRLGGRLDAALADSTGTFGARMTAFASAYVDFATRHPALLALMFTQKDRPDAPELREANDRAFAAPSALIAEAEANGEIVSDDPDRVAMAVLATLQGLASIITSGMIGERSASTVVSGTVEILLHGLLREP</sequence>
<evidence type="ECO:0000256" key="3">
    <source>
        <dbReference type="ARBA" id="ARBA00023163"/>
    </source>
</evidence>
<dbReference type="Proteomes" id="UP000638648">
    <property type="component" value="Unassembled WGS sequence"/>
</dbReference>
<keyword evidence="1" id="KW-0805">Transcription regulation</keyword>
<dbReference type="Pfam" id="PF00440">
    <property type="entry name" value="TetR_N"/>
    <property type="match status" value="1"/>
</dbReference>
<proteinExistence type="predicted"/>
<dbReference type="InterPro" id="IPR009057">
    <property type="entry name" value="Homeodomain-like_sf"/>
</dbReference>
<evidence type="ECO:0000259" key="5">
    <source>
        <dbReference type="PROSITE" id="PS50977"/>
    </source>
</evidence>